<comment type="caution">
    <text evidence="2">The sequence shown here is derived from an EMBL/GenBank/DDBJ whole genome shotgun (WGS) entry which is preliminary data.</text>
</comment>
<feature type="region of interest" description="Disordered" evidence="1">
    <location>
        <begin position="1"/>
        <end position="43"/>
    </location>
</feature>
<feature type="region of interest" description="Disordered" evidence="1">
    <location>
        <begin position="116"/>
        <end position="140"/>
    </location>
</feature>
<evidence type="ECO:0000313" key="2">
    <source>
        <dbReference type="EMBL" id="KAL2815186.1"/>
    </source>
</evidence>
<keyword evidence="3" id="KW-1185">Reference proteome</keyword>
<dbReference type="Proteomes" id="UP001610334">
    <property type="component" value="Unassembled WGS sequence"/>
</dbReference>
<reference evidence="2 3" key="1">
    <citation type="submission" date="2024-07" db="EMBL/GenBank/DDBJ databases">
        <title>Section-level genome sequencing and comparative genomics of Aspergillus sections Usti and Cavernicolus.</title>
        <authorList>
            <consortium name="Lawrence Berkeley National Laboratory"/>
            <person name="Nybo J.L."/>
            <person name="Vesth T.C."/>
            <person name="Theobald S."/>
            <person name="Frisvad J.C."/>
            <person name="Larsen T.O."/>
            <person name="Kjaerboelling I."/>
            <person name="Rothschild-Mancinelli K."/>
            <person name="Lyhne E.K."/>
            <person name="Kogle M.E."/>
            <person name="Barry K."/>
            <person name="Clum A."/>
            <person name="Na H."/>
            <person name="Ledsgaard L."/>
            <person name="Lin J."/>
            <person name="Lipzen A."/>
            <person name="Kuo A."/>
            <person name="Riley R."/>
            <person name="Mondo S."/>
            <person name="Labutti K."/>
            <person name="Haridas S."/>
            <person name="Pangalinan J."/>
            <person name="Salamov A.A."/>
            <person name="Simmons B.A."/>
            <person name="Magnuson J.K."/>
            <person name="Chen J."/>
            <person name="Drula E."/>
            <person name="Henrissat B."/>
            <person name="Wiebenga A."/>
            <person name="Lubbers R.J."/>
            <person name="Gomes A.C."/>
            <person name="Makela M.R."/>
            <person name="Stajich J."/>
            <person name="Grigoriev I.V."/>
            <person name="Mortensen U.H."/>
            <person name="De Vries R.P."/>
            <person name="Baker S.E."/>
            <person name="Andersen M.R."/>
        </authorList>
    </citation>
    <scope>NUCLEOTIDE SEQUENCE [LARGE SCALE GENOMIC DNA]</scope>
    <source>
        <strain evidence="2 3">CBS 588.65</strain>
    </source>
</reference>
<name>A0ABR4HIF6_9EURO</name>
<evidence type="ECO:0000256" key="1">
    <source>
        <dbReference type="SAM" id="MobiDB-lite"/>
    </source>
</evidence>
<organism evidence="2 3">
    <name type="scientific">Aspergillus granulosus</name>
    <dbReference type="NCBI Taxonomy" id="176169"/>
    <lineage>
        <taxon>Eukaryota</taxon>
        <taxon>Fungi</taxon>
        <taxon>Dikarya</taxon>
        <taxon>Ascomycota</taxon>
        <taxon>Pezizomycotina</taxon>
        <taxon>Eurotiomycetes</taxon>
        <taxon>Eurotiomycetidae</taxon>
        <taxon>Eurotiales</taxon>
        <taxon>Aspergillaceae</taxon>
        <taxon>Aspergillus</taxon>
        <taxon>Aspergillus subgen. Nidulantes</taxon>
    </lineage>
</organism>
<proteinExistence type="predicted"/>
<evidence type="ECO:0000313" key="3">
    <source>
        <dbReference type="Proteomes" id="UP001610334"/>
    </source>
</evidence>
<accession>A0ABR4HIF6</accession>
<protein>
    <submittedName>
        <fullName evidence="2">Uncharacterized protein</fullName>
    </submittedName>
</protein>
<sequence>MARSAKISKLRAENGRHSPPPGPRMNPSGRGPSHPPPSTRRLSITPNRVRIYGWPSRGGLIVLNATLVDFEFLGWNPRHPPDREKDQDKEDGICQRLLQLGATWYDSEGRLGFLDGFEDNPEWSKSKMESGGYPPLTRRE</sequence>
<gene>
    <name evidence="2" type="ORF">BJX63DRAFT_431005</name>
</gene>
<dbReference type="EMBL" id="JBFXLT010000029">
    <property type="protein sequence ID" value="KAL2815186.1"/>
    <property type="molecule type" value="Genomic_DNA"/>
</dbReference>